<dbReference type="Proteomes" id="UP001157418">
    <property type="component" value="Unassembled WGS sequence"/>
</dbReference>
<feature type="compositionally biased region" description="Basic and acidic residues" evidence="1">
    <location>
        <begin position="17"/>
        <end position="34"/>
    </location>
</feature>
<evidence type="ECO:0000313" key="3">
    <source>
        <dbReference type="Proteomes" id="UP001157418"/>
    </source>
</evidence>
<proteinExistence type="predicted"/>
<sequence>MTGNNEEPPSDFFYNGPEHEHEPEHGHESVHEPESPMVQTPHYSGRHGGSNDANSNGSHRPFITRKGYNL</sequence>
<keyword evidence="3" id="KW-1185">Reference proteome</keyword>
<organism evidence="2 3">
    <name type="scientific">Lactuca virosa</name>
    <dbReference type="NCBI Taxonomy" id="75947"/>
    <lineage>
        <taxon>Eukaryota</taxon>
        <taxon>Viridiplantae</taxon>
        <taxon>Streptophyta</taxon>
        <taxon>Embryophyta</taxon>
        <taxon>Tracheophyta</taxon>
        <taxon>Spermatophyta</taxon>
        <taxon>Magnoliopsida</taxon>
        <taxon>eudicotyledons</taxon>
        <taxon>Gunneridae</taxon>
        <taxon>Pentapetalae</taxon>
        <taxon>asterids</taxon>
        <taxon>campanulids</taxon>
        <taxon>Asterales</taxon>
        <taxon>Asteraceae</taxon>
        <taxon>Cichorioideae</taxon>
        <taxon>Cichorieae</taxon>
        <taxon>Lactucinae</taxon>
        <taxon>Lactuca</taxon>
    </lineage>
</organism>
<dbReference type="AlphaFoldDB" id="A0AAU9PHB4"/>
<feature type="region of interest" description="Disordered" evidence="1">
    <location>
        <begin position="1"/>
        <end position="70"/>
    </location>
</feature>
<comment type="caution">
    <text evidence="2">The sequence shown here is derived from an EMBL/GenBank/DDBJ whole genome shotgun (WGS) entry which is preliminary data.</text>
</comment>
<protein>
    <submittedName>
        <fullName evidence="2">Uncharacterized protein</fullName>
    </submittedName>
</protein>
<evidence type="ECO:0000313" key="2">
    <source>
        <dbReference type="EMBL" id="CAH1449722.1"/>
    </source>
</evidence>
<accession>A0AAU9PHB4</accession>
<reference evidence="2 3" key="1">
    <citation type="submission" date="2022-01" db="EMBL/GenBank/DDBJ databases">
        <authorList>
            <person name="Xiong W."/>
            <person name="Schranz E."/>
        </authorList>
    </citation>
    <scope>NUCLEOTIDE SEQUENCE [LARGE SCALE GENOMIC DNA]</scope>
</reference>
<evidence type="ECO:0000256" key="1">
    <source>
        <dbReference type="SAM" id="MobiDB-lite"/>
    </source>
</evidence>
<gene>
    <name evidence="2" type="ORF">LVIROSA_LOCUS35191</name>
</gene>
<name>A0AAU9PHB4_9ASTR</name>
<dbReference type="EMBL" id="CAKMRJ010005634">
    <property type="protein sequence ID" value="CAH1449722.1"/>
    <property type="molecule type" value="Genomic_DNA"/>
</dbReference>